<name>A0ABT2FDF5_9NEIS</name>
<dbReference type="RefSeq" id="WP_259292025.1">
    <property type="nucleotide sequence ID" value="NZ_JANUXW010000007.1"/>
</dbReference>
<comment type="caution">
    <text evidence="1">The sequence shown here is derived from an EMBL/GenBank/DDBJ whole genome shotgun (WGS) entry which is preliminary data.</text>
</comment>
<organism evidence="1 2">
    <name type="scientific">Neisseria montereyensis</name>
    <dbReference type="NCBI Taxonomy" id="2973938"/>
    <lineage>
        <taxon>Bacteria</taxon>
        <taxon>Pseudomonadati</taxon>
        <taxon>Pseudomonadota</taxon>
        <taxon>Betaproteobacteria</taxon>
        <taxon>Neisseriales</taxon>
        <taxon>Neisseriaceae</taxon>
        <taxon>Neisseria</taxon>
    </lineage>
</organism>
<accession>A0ABT2FDF5</accession>
<keyword evidence="2" id="KW-1185">Reference proteome</keyword>
<proteinExistence type="predicted"/>
<protein>
    <submittedName>
        <fullName evidence="1">Uncharacterized protein</fullName>
    </submittedName>
</protein>
<evidence type="ECO:0000313" key="2">
    <source>
        <dbReference type="Proteomes" id="UP001166947"/>
    </source>
</evidence>
<sequence>MDNDYWQLKRKDTGNIVQLPQDMRWLDEFDWSRVAQAAPQRTLSGGLVIQQGVKLNGRPVTLGGDWVWINRSDLLALRDWSDTPELEMELTHYDGRKFDVTFRLHDAALARIEPVQYATPEIGSDKYTVTINLMTI</sequence>
<dbReference type="EMBL" id="JANUXW010000007">
    <property type="protein sequence ID" value="MCS4534238.1"/>
    <property type="molecule type" value="Genomic_DNA"/>
</dbReference>
<reference evidence="1" key="2">
    <citation type="journal article" date="2023" name="Curr. Microbiol.">
        <title>Neisseria montereyensis sp. nov., Isolated from Oropharynx of California Sea Lion (Zalophus californianus): Genomic, Phylogenetic, and Phenotypic Study.</title>
        <authorList>
            <person name="Volokhov D.V."/>
            <person name="Zagorodnyaya T.A."/>
            <person name="Furtak V.A."/>
            <person name="Nattanmai G."/>
            <person name="Randall L."/>
            <person name="Jose S."/>
            <person name="Gao Y."/>
            <person name="Gulland F.M."/>
            <person name="Eisenberg T."/>
            <person name="Delmonte P."/>
            <person name="Blom J."/>
            <person name="Mitchell K.K."/>
        </authorList>
    </citation>
    <scope>NUCLEOTIDE SEQUENCE</scope>
    <source>
        <strain evidence="1">CSL10203-ORH2</strain>
    </source>
</reference>
<dbReference type="Proteomes" id="UP001166947">
    <property type="component" value="Unassembled WGS sequence"/>
</dbReference>
<gene>
    <name evidence="1" type="ORF">NXS09_07995</name>
</gene>
<evidence type="ECO:0000313" key="1">
    <source>
        <dbReference type="EMBL" id="MCS4534238.1"/>
    </source>
</evidence>
<reference evidence="1" key="1">
    <citation type="submission" date="2022-08" db="EMBL/GenBank/DDBJ databases">
        <authorList>
            <person name="Volokhov D.V."/>
            <person name="Furtak V.A."/>
            <person name="Zagorodnyaya T.A."/>
        </authorList>
    </citation>
    <scope>NUCLEOTIDE SEQUENCE</scope>
    <source>
        <strain evidence="1">CSL10203-ORH2</strain>
    </source>
</reference>